<dbReference type="InterPro" id="IPR004995">
    <property type="entry name" value="Spore_Ger"/>
</dbReference>
<evidence type="ECO:0000313" key="6">
    <source>
        <dbReference type="Proteomes" id="UP001597079"/>
    </source>
</evidence>
<feature type="compositionally biased region" description="Basic residues" evidence="3">
    <location>
        <begin position="548"/>
        <end position="558"/>
    </location>
</feature>
<protein>
    <submittedName>
        <fullName evidence="5">Spore germination protein</fullName>
    </submittedName>
</protein>
<dbReference type="PIRSF" id="PIRSF005690">
    <property type="entry name" value="GerBA"/>
    <property type="match status" value="1"/>
</dbReference>
<keyword evidence="2 4" id="KW-0472">Membrane</keyword>
<dbReference type="Pfam" id="PF03323">
    <property type="entry name" value="GerA"/>
    <property type="match status" value="1"/>
</dbReference>
<evidence type="ECO:0000256" key="2">
    <source>
        <dbReference type="ARBA" id="ARBA00023136"/>
    </source>
</evidence>
<dbReference type="InterPro" id="IPR050768">
    <property type="entry name" value="UPF0353/GerABKA_families"/>
</dbReference>
<evidence type="ECO:0000256" key="3">
    <source>
        <dbReference type="SAM" id="MobiDB-lite"/>
    </source>
</evidence>
<dbReference type="PANTHER" id="PTHR22550">
    <property type="entry name" value="SPORE GERMINATION PROTEIN"/>
    <property type="match status" value="1"/>
</dbReference>
<dbReference type="EMBL" id="JBHUCX010000074">
    <property type="protein sequence ID" value="MFD1676692.1"/>
    <property type="molecule type" value="Genomic_DNA"/>
</dbReference>
<proteinExistence type="inferred from homology"/>
<dbReference type="Proteomes" id="UP001597079">
    <property type="component" value="Unassembled WGS sequence"/>
</dbReference>
<evidence type="ECO:0000256" key="1">
    <source>
        <dbReference type="ARBA" id="ARBA00005278"/>
    </source>
</evidence>
<comment type="caution">
    <text evidence="5">The sequence shown here is derived from an EMBL/GenBank/DDBJ whole genome shotgun (WGS) entry which is preliminary data.</text>
</comment>
<reference evidence="6" key="1">
    <citation type="journal article" date="2019" name="Int. J. Syst. Evol. Microbiol.">
        <title>The Global Catalogue of Microorganisms (GCM) 10K type strain sequencing project: providing services to taxonomists for standard genome sequencing and annotation.</title>
        <authorList>
            <consortium name="The Broad Institute Genomics Platform"/>
            <consortium name="The Broad Institute Genome Sequencing Center for Infectious Disease"/>
            <person name="Wu L."/>
            <person name="Ma J."/>
        </authorList>
    </citation>
    <scope>NUCLEOTIDE SEQUENCE [LARGE SCALE GENOMIC DNA]</scope>
    <source>
        <strain evidence="6">CGMCC 1.12286</strain>
    </source>
</reference>
<name>A0ABW4JK35_9BACL</name>
<evidence type="ECO:0000256" key="4">
    <source>
        <dbReference type="SAM" id="Phobius"/>
    </source>
</evidence>
<dbReference type="PANTHER" id="PTHR22550:SF5">
    <property type="entry name" value="LEUCINE ZIPPER PROTEIN 4"/>
    <property type="match status" value="1"/>
</dbReference>
<keyword evidence="4" id="KW-0812">Transmembrane</keyword>
<feature type="region of interest" description="Disordered" evidence="3">
    <location>
        <begin position="510"/>
        <end position="558"/>
    </location>
</feature>
<accession>A0ABW4JK35</accession>
<comment type="similarity">
    <text evidence="1">Belongs to the GerABKA family.</text>
</comment>
<feature type="transmembrane region" description="Helical" evidence="4">
    <location>
        <begin position="452"/>
        <end position="472"/>
    </location>
</feature>
<keyword evidence="6" id="KW-1185">Reference proteome</keyword>
<sequence length="558" mass="61867">MNILGKLKYRKTRRYVDRYGKQTASRSYIPSERLDQSSFTKDLVHNLGIFENILGGNTDFLIRRFQIHLGKQKIECGLVYIDGTTSKSELNNILHALMLDMDMVTVGKGGKPHDIVISKCLPYADVDIKDTPLEASNWLLSGNSLIFLQGWDQAIALSTQSFKERAVAQPETEQVIQGSREGFIESIGTNISLLRKRMRSSNLRVELMQKGRQTATDIVYCYIEGIASQKIVEEVKRRLDGVDTDAIYGAGYLEQFIEDSHYSPFPQIQNTERPDKAVAAMLEGRVVILVDGTPFALIVPAVFTQFYQTTEDYDMRFLMASMIRLIRVVALVFSLVFPSIYVSLISFNPEMIPTKFAVAVAGGRAGVPFPAIAEIFSLELIMEILREATIRLPQQIGGALSIVGVLVIGQAAVQAGFVSPITVVIVAMTTIGSFATPAYNAAVALRMLRFPLMIFAGMFGMYGVMIGLILIANHLSSLESFGVPYLSPVVPSDAGGMKDSVVRMPSWTMKKRPKQLQTNNPTRIEGNMNASEEKGRPLSFASNQSGRKVVRKRSRVKH</sequence>
<keyword evidence="4" id="KW-1133">Transmembrane helix</keyword>
<evidence type="ECO:0000313" key="5">
    <source>
        <dbReference type="EMBL" id="MFD1676692.1"/>
    </source>
</evidence>
<organism evidence="5 6">
    <name type="scientific">Alicyclobacillus fodiniaquatilis</name>
    <dbReference type="NCBI Taxonomy" id="1661150"/>
    <lineage>
        <taxon>Bacteria</taxon>
        <taxon>Bacillati</taxon>
        <taxon>Bacillota</taxon>
        <taxon>Bacilli</taxon>
        <taxon>Bacillales</taxon>
        <taxon>Alicyclobacillaceae</taxon>
        <taxon>Alicyclobacillus</taxon>
    </lineage>
</organism>
<feature type="transmembrane region" description="Helical" evidence="4">
    <location>
        <begin position="325"/>
        <end position="347"/>
    </location>
</feature>
<feature type="transmembrane region" description="Helical" evidence="4">
    <location>
        <begin position="423"/>
        <end position="445"/>
    </location>
</feature>
<feature type="transmembrane region" description="Helical" evidence="4">
    <location>
        <begin position="397"/>
        <end position="417"/>
    </location>
</feature>
<gene>
    <name evidence="5" type="ORF">ACFSB2_18625</name>
</gene>
<dbReference type="RefSeq" id="WP_377944599.1">
    <property type="nucleotide sequence ID" value="NZ_JBHUCX010000074.1"/>
</dbReference>